<dbReference type="GeneID" id="103706088"/>
<sequence length="232" mass="26217">MTEGWKSSPKFQEPARLLLSFSSASRAEKAWRDGGDEALDGGGGGPWRAATARRLRQGWQPAAYPRLRELLGRFPHLCGEKSQEPNTWPSQDCRRVAKYFWLTYKENDIMMKLGPPSAVVELCRRMNPDSGSKLLGGFNLLYFMLIIAAYNDSTLSYLCLDVGAGAIEFIICHAEIQVAFVEEKNGDCWTSILRPSWVLYLRCWPTLSTLLTPKRLESLSSSNCHLQTKHRN</sequence>
<name>A0A8B8J696_PHODC</name>
<dbReference type="AlphaFoldDB" id="A0A8B8J696"/>
<protein>
    <submittedName>
        <fullName evidence="2">Uncharacterized protein LOC103706088 isoform X1</fullName>
    </submittedName>
</protein>
<gene>
    <name evidence="2" type="primary">LOC103706088</name>
</gene>
<reference evidence="1" key="1">
    <citation type="journal article" date="2019" name="Nat. Commun.">
        <title>Genome-wide association mapping of date palm fruit traits.</title>
        <authorList>
            <person name="Hazzouri K.M."/>
            <person name="Gros-Balthazard M."/>
            <person name="Flowers J.M."/>
            <person name="Copetti D."/>
            <person name="Lemansour A."/>
            <person name="Lebrun M."/>
            <person name="Masmoudi K."/>
            <person name="Ferrand S."/>
            <person name="Dhar M.I."/>
            <person name="Fresquez Z.A."/>
            <person name="Rosas U."/>
            <person name="Zhang J."/>
            <person name="Talag J."/>
            <person name="Lee S."/>
            <person name="Kudrna D."/>
            <person name="Powell R.F."/>
            <person name="Leitch I.J."/>
            <person name="Krueger R.R."/>
            <person name="Wing R.A."/>
            <person name="Amiri K.M.A."/>
            <person name="Purugganan M.D."/>
        </authorList>
    </citation>
    <scope>NUCLEOTIDE SEQUENCE [LARGE SCALE GENOMIC DNA]</scope>
    <source>
        <strain evidence="1">cv. Khalas</strain>
    </source>
</reference>
<dbReference type="RefSeq" id="XP_026661559.1">
    <property type="nucleotide sequence ID" value="XM_026805758.2"/>
</dbReference>
<evidence type="ECO:0000313" key="1">
    <source>
        <dbReference type="Proteomes" id="UP000228380"/>
    </source>
</evidence>
<dbReference type="Proteomes" id="UP000228380">
    <property type="component" value="Chromosome 9"/>
</dbReference>
<reference evidence="2" key="2">
    <citation type="submission" date="2025-08" db="UniProtKB">
        <authorList>
            <consortium name="RefSeq"/>
        </authorList>
    </citation>
    <scope>IDENTIFICATION</scope>
    <source>
        <tissue evidence="2">Young leaves</tissue>
    </source>
</reference>
<accession>A0A8B8J696</accession>
<proteinExistence type="predicted"/>
<keyword evidence="1" id="KW-1185">Reference proteome</keyword>
<evidence type="ECO:0000313" key="2">
    <source>
        <dbReference type="RefSeq" id="XP_026661559.1"/>
    </source>
</evidence>
<organism evidence="1 2">
    <name type="scientific">Phoenix dactylifera</name>
    <name type="common">Date palm</name>
    <dbReference type="NCBI Taxonomy" id="42345"/>
    <lineage>
        <taxon>Eukaryota</taxon>
        <taxon>Viridiplantae</taxon>
        <taxon>Streptophyta</taxon>
        <taxon>Embryophyta</taxon>
        <taxon>Tracheophyta</taxon>
        <taxon>Spermatophyta</taxon>
        <taxon>Magnoliopsida</taxon>
        <taxon>Liliopsida</taxon>
        <taxon>Arecaceae</taxon>
        <taxon>Coryphoideae</taxon>
        <taxon>Phoeniceae</taxon>
        <taxon>Phoenix</taxon>
    </lineage>
</organism>
<dbReference type="KEGG" id="pda:103706088"/>